<feature type="compositionally biased region" description="Basic residues" evidence="1">
    <location>
        <begin position="1"/>
        <end position="30"/>
    </location>
</feature>
<dbReference type="Proteomes" id="UP000481861">
    <property type="component" value="Unassembled WGS sequence"/>
</dbReference>
<dbReference type="EMBL" id="JAADJZ010000002">
    <property type="protein sequence ID" value="KAF2877106.1"/>
    <property type="molecule type" value="Genomic_DNA"/>
</dbReference>
<accession>A0A7C8IGI7</accession>
<evidence type="ECO:0000313" key="3">
    <source>
        <dbReference type="Proteomes" id="UP000481861"/>
    </source>
</evidence>
<comment type="caution">
    <text evidence="2">The sequence shown here is derived from an EMBL/GenBank/DDBJ whole genome shotgun (WGS) entry which is preliminary data.</text>
</comment>
<gene>
    <name evidence="2" type="ORF">BDV95DRAFT_558485</name>
</gene>
<sequence length="70" mass="8343">MSTRRKTRSKLWRSSGRRNPTRLEHRKPRSPARLQQRTQKITIDTRTSSNSKGWKKTCSYRRGTVTLKKN</sequence>
<feature type="region of interest" description="Disordered" evidence="1">
    <location>
        <begin position="1"/>
        <end position="56"/>
    </location>
</feature>
<proteinExistence type="predicted"/>
<dbReference type="AlphaFoldDB" id="A0A7C8IGI7"/>
<feature type="compositionally biased region" description="Polar residues" evidence="1">
    <location>
        <begin position="33"/>
        <end position="52"/>
    </location>
</feature>
<protein>
    <submittedName>
        <fullName evidence="2">Uncharacterized protein</fullName>
    </submittedName>
</protein>
<name>A0A7C8IGI7_9PLEO</name>
<evidence type="ECO:0000256" key="1">
    <source>
        <dbReference type="SAM" id="MobiDB-lite"/>
    </source>
</evidence>
<organism evidence="2 3">
    <name type="scientific">Massariosphaeria phaeospora</name>
    <dbReference type="NCBI Taxonomy" id="100035"/>
    <lineage>
        <taxon>Eukaryota</taxon>
        <taxon>Fungi</taxon>
        <taxon>Dikarya</taxon>
        <taxon>Ascomycota</taxon>
        <taxon>Pezizomycotina</taxon>
        <taxon>Dothideomycetes</taxon>
        <taxon>Pleosporomycetidae</taxon>
        <taxon>Pleosporales</taxon>
        <taxon>Pleosporales incertae sedis</taxon>
        <taxon>Massariosphaeria</taxon>
    </lineage>
</organism>
<reference evidence="2 3" key="1">
    <citation type="submission" date="2020-01" db="EMBL/GenBank/DDBJ databases">
        <authorList>
            <consortium name="DOE Joint Genome Institute"/>
            <person name="Haridas S."/>
            <person name="Albert R."/>
            <person name="Binder M."/>
            <person name="Bloem J."/>
            <person name="Labutti K."/>
            <person name="Salamov A."/>
            <person name="Andreopoulos B."/>
            <person name="Baker S.E."/>
            <person name="Barry K."/>
            <person name="Bills G."/>
            <person name="Bluhm B.H."/>
            <person name="Cannon C."/>
            <person name="Castanera R."/>
            <person name="Culley D.E."/>
            <person name="Daum C."/>
            <person name="Ezra D."/>
            <person name="Gonzalez J.B."/>
            <person name="Henrissat B."/>
            <person name="Kuo A."/>
            <person name="Liang C."/>
            <person name="Lipzen A."/>
            <person name="Lutzoni F."/>
            <person name="Magnuson J."/>
            <person name="Mondo S."/>
            <person name="Nolan M."/>
            <person name="Ohm R."/>
            <person name="Pangilinan J."/>
            <person name="Park H.-J.H."/>
            <person name="Ramirez L."/>
            <person name="Alfaro M."/>
            <person name="Sun H."/>
            <person name="Tritt A."/>
            <person name="Yoshinaga Y."/>
            <person name="Zwiers L.-H.L."/>
            <person name="Turgeon B.G."/>
            <person name="Goodwin S.B."/>
            <person name="Spatafora J.W."/>
            <person name="Crous P.W."/>
            <person name="Grigoriev I.V."/>
        </authorList>
    </citation>
    <scope>NUCLEOTIDE SEQUENCE [LARGE SCALE GENOMIC DNA]</scope>
    <source>
        <strain evidence="2 3">CBS 611.86</strain>
    </source>
</reference>
<keyword evidence="3" id="KW-1185">Reference proteome</keyword>
<evidence type="ECO:0000313" key="2">
    <source>
        <dbReference type="EMBL" id="KAF2877106.1"/>
    </source>
</evidence>